<dbReference type="InterPro" id="IPR000595">
    <property type="entry name" value="cNMP-bd_dom"/>
</dbReference>
<dbReference type="SUPFAM" id="SSF81324">
    <property type="entry name" value="Voltage-gated potassium channels"/>
    <property type="match status" value="1"/>
</dbReference>
<dbReference type="EMBL" id="JNBS01000967">
    <property type="protein sequence ID" value="OQS03184.1"/>
    <property type="molecule type" value="Genomic_DNA"/>
</dbReference>
<evidence type="ECO:0000256" key="1">
    <source>
        <dbReference type="ARBA" id="ARBA00004141"/>
    </source>
</evidence>
<feature type="transmembrane region" description="Helical" evidence="9">
    <location>
        <begin position="329"/>
        <end position="353"/>
    </location>
</feature>
<dbReference type="SUPFAM" id="SSF51206">
    <property type="entry name" value="cAMP-binding domain-like"/>
    <property type="match status" value="1"/>
</dbReference>
<dbReference type="Proteomes" id="UP000243217">
    <property type="component" value="Unassembled WGS sequence"/>
</dbReference>
<dbReference type="PANTHER" id="PTHR45638:SF11">
    <property type="entry name" value="CYCLIC NUCLEOTIDE-GATED CATION CHANNEL SUBUNIT A"/>
    <property type="match status" value="1"/>
</dbReference>
<keyword evidence="2" id="KW-0813">Transport</keyword>
<protein>
    <submittedName>
        <fullName evidence="11">Voltage-gated Ion Channel (VIC) Superfamily</fullName>
    </submittedName>
</protein>
<dbReference type="InterPro" id="IPR050866">
    <property type="entry name" value="CNG_cation_channel"/>
</dbReference>
<dbReference type="GO" id="GO:0005221">
    <property type="term" value="F:intracellularly cyclic nucleotide-activated monoatomic cation channel activity"/>
    <property type="evidence" value="ECO:0007669"/>
    <property type="project" value="InterPro"/>
</dbReference>
<evidence type="ECO:0000313" key="12">
    <source>
        <dbReference type="Proteomes" id="UP000243217"/>
    </source>
</evidence>
<evidence type="ECO:0000313" key="11">
    <source>
        <dbReference type="EMBL" id="OQS03184.1"/>
    </source>
</evidence>
<keyword evidence="3 9" id="KW-0812">Transmembrane</keyword>
<dbReference type="GO" id="GO:0044877">
    <property type="term" value="F:protein-containing complex binding"/>
    <property type="evidence" value="ECO:0007669"/>
    <property type="project" value="TreeGrafter"/>
</dbReference>
<dbReference type="GO" id="GO:0016020">
    <property type="term" value="C:membrane"/>
    <property type="evidence" value="ECO:0007669"/>
    <property type="project" value="UniProtKB-SubCell"/>
</dbReference>
<evidence type="ECO:0000256" key="8">
    <source>
        <dbReference type="ARBA" id="ARBA00023303"/>
    </source>
</evidence>
<gene>
    <name evidence="11" type="ORF">THRCLA_04510</name>
</gene>
<organism evidence="11 12">
    <name type="scientific">Thraustotheca clavata</name>
    <dbReference type="NCBI Taxonomy" id="74557"/>
    <lineage>
        <taxon>Eukaryota</taxon>
        <taxon>Sar</taxon>
        <taxon>Stramenopiles</taxon>
        <taxon>Oomycota</taxon>
        <taxon>Saprolegniomycetes</taxon>
        <taxon>Saprolegniales</taxon>
        <taxon>Achlyaceae</taxon>
        <taxon>Thraustotheca</taxon>
    </lineage>
</organism>
<dbReference type="STRING" id="74557.A0A1V9ZYU8"/>
<name>A0A1V9ZYU8_9STRA</name>
<keyword evidence="6 9" id="KW-0472">Membrane</keyword>
<dbReference type="InterPro" id="IPR014710">
    <property type="entry name" value="RmlC-like_jellyroll"/>
</dbReference>
<comment type="caution">
    <text evidence="11">The sequence shown here is derived from an EMBL/GenBank/DDBJ whole genome shotgun (WGS) entry which is preliminary data.</text>
</comment>
<keyword evidence="5" id="KW-0406">Ion transport</keyword>
<comment type="subcellular location">
    <subcellularLocation>
        <location evidence="1">Membrane</location>
        <topology evidence="1">Multi-pass membrane protein</topology>
    </subcellularLocation>
</comment>
<evidence type="ECO:0000256" key="9">
    <source>
        <dbReference type="SAM" id="Phobius"/>
    </source>
</evidence>
<dbReference type="OrthoDB" id="74984at2759"/>
<dbReference type="Pfam" id="PF00027">
    <property type="entry name" value="cNMP_binding"/>
    <property type="match status" value="1"/>
</dbReference>
<reference evidence="11 12" key="1">
    <citation type="journal article" date="2014" name="Genome Biol. Evol.">
        <title>The secreted proteins of Achlya hypogyna and Thraustotheca clavata identify the ancestral oomycete secretome and reveal gene acquisitions by horizontal gene transfer.</title>
        <authorList>
            <person name="Misner I."/>
            <person name="Blouin N."/>
            <person name="Leonard G."/>
            <person name="Richards T.A."/>
            <person name="Lane C.E."/>
        </authorList>
    </citation>
    <scope>NUCLEOTIDE SEQUENCE [LARGE SCALE GENOMIC DNA]</scope>
    <source>
        <strain evidence="11 12">ATCC 34112</strain>
    </source>
</reference>
<dbReference type="InterPro" id="IPR018490">
    <property type="entry name" value="cNMP-bd_dom_sf"/>
</dbReference>
<keyword evidence="4 9" id="KW-1133">Transmembrane helix</keyword>
<feature type="domain" description="Cyclic nucleotide-binding" evidence="10">
    <location>
        <begin position="434"/>
        <end position="550"/>
    </location>
</feature>
<keyword evidence="7" id="KW-1071">Ligand-gated ion channel</keyword>
<evidence type="ECO:0000256" key="3">
    <source>
        <dbReference type="ARBA" id="ARBA00022692"/>
    </source>
</evidence>
<evidence type="ECO:0000256" key="2">
    <source>
        <dbReference type="ARBA" id="ARBA00022448"/>
    </source>
</evidence>
<dbReference type="SMART" id="SM00100">
    <property type="entry name" value="cNMP"/>
    <property type="match status" value="1"/>
</dbReference>
<dbReference type="PROSITE" id="PS50042">
    <property type="entry name" value="CNMP_BINDING_3"/>
    <property type="match status" value="1"/>
</dbReference>
<evidence type="ECO:0000256" key="7">
    <source>
        <dbReference type="ARBA" id="ARBA00023286"/>
    </source>
</evidence>
<evidence type="ECO:0000256" key="6">
    <source>
        <dbReference type="ARBA" id="ARBA00023136"/>
    </source>
</evidence>
<dbReference type="AlphaFoldDB" id="A0A1V9ZYU8"/>
<evidence type="ECO:0000256" key="4">
    <source>
        <dbReference type="ARBA" id="ARBA00022989"/>
    </source>
</evidence>
<keyword evidence="12" id="KW-1185">Reference proteome</keyword>
<accession>A0A1V9ZYU8</accession>
<dbReference type="PROSITE" id="PS00888">
    <property type="entry name" value="CNMP_BINDING_1"/>
    <property type="match status" value="1"/>
</dbReference>
<evidence type="ECO:0000259" key="10">
    <source>
        <dbReference type="PROSITE" id="PS50042"/>
    </source>
</evidence>
<dbReference type="InterPro" id="IPR018488">
    <property type="entry name" value="cNMP-bd_CS"/>
</dbReference>
<feature type="transmembrane region" description="Helical" evidence="9">
    <location>
        <begin position="257"/>
        <end position="277"/>
    </location>
</feature>
<evidence type="ECO:0000256" key="5">
    <source>
        <dbReference type="ARBA" id="ARBA00023065"/>
    </source>
</evidence>
<sequence>MPTPGRSTRGSNAEMPTEMLLKRLLQGPRKTLAQTICQARLPQKPNSKFLSRMRQTMNYSTHQSKFRSGLSSIEKANEILKDLDIMATNQFSNFARRHRANAFDPNGEFKSRWDCIVMTTLLVFFVFLPLEVCFEVVLISTACVYLQVMMDIIMLTDMLVTLRTTRRDVNTNDEIIDSWHIIIDYLTSPGFLVDALSSFPFGFFFQDYHFVKKILQSLRGIVFFRIYQLAQAQVFSRVEIQFSLLIHPAAVRLFKLAIYYLALHHYIASCYYIVVVYEFSVFHDNLEKVWPIPFTLNDSIGEQYLGSIYQAISVTGLAPMRAQTKLEMLFTFSGYAIGMLANACVFGSVAGLLEQLYKRSDARQYHVDCVGTLMRREKVDEALQEEIYSFYSSFSGDDSLAHDPASMFQPPLPNKMELLLKYNLHQDVVKKVPFFRTLNSEQILALLLTMTESIALPGELIVKAGEKAHAFYIIESGQIDVCDDYGTILSSLGPGGYFGEVSLMNNESTSANVIAQTYCKLNLLLKTHFDMFTQANAQLKSYLNDTKTKRLEVSATVSKRVNILDLPTTETKPSFLAHIFARKMAKKIIHRQRRLGANEKAIPEDQKLWTNNELKTLQLHIKSMSHFKARKLAHLDAITKSIVEIEE</sequence>
<dbReference type="CDD" id="cd00038">
    <property type="entry name" value="CAP_ED"/>
    <property type="match status" value="1"/>
</dbReference>
<dbReference type="PANTHER" id="PTHR45638">
    <property type="entry name" value="CYCLIC NUCLEOTIDE-GATED CATION CHANNEL SUBUNIT A"/>
    <property type="match status" value="1"/>
</dbReference>
<dbReference type="Gene3D" id="2.60.120.10">
    <property type="entry name" value="Jelly Rolls"/>
    <property type="match status" value="1"/>
</dbReference>
<proteinExistence type="predicted"/>
<keyword evidence="8" id="KW-0407">Ion channel</keyword>